<evidence type="ECO:0000259" key="1">
    <source>
        <dbReference type="Pfam" id="PF01526"/>
    </source>
</evidence>
<sequence length="70" mass="8049">MLFLLRYLFNVSLRRQITTCTSVVKDYNRFADLLFFGKQGVITDNDLEGQEKRLKHLNLVVNAVNLSSAT</sequence>
<evidence type="ECO:0000313" key="3">
    <source>
        <dbReference type="Proteomes" id="UP001476950"/>
    </source>
</evidence>
<accession>A0ABV0KTE7</accession>
<organism evidence="2 3">
    <name type="scientific">Stenomitos frigidus AS-A4</name>
    <dbReference type="NCBI Taxonomy" id="2933935"/>
    <lineage>
        <taxon>Bacteria</taxon>
        <taxon>Bacillati</taxon>
        <taxon>Cyanobacteriota</taxon>
        <taxon>Cyanophyceae</taxon>
        <taxon>Leptolyngbyales</taxon>
        <taxon>Leptolyngbyaceae</taxon>
        <taxon>Stenomitos</taxon>
    </lineage>
</organism>
<dbReference type="InterPro" id="IPR002513">
    <property type="entry name" value="Tn3_Tnp_DDE_dom"/>
</dbReference>
<keyword evidence="3" id="KW-1185">Reference proteome</keyword>
<dbReference type="Pfam" id="PF01526">
    <property type="entry name" value="DDE_Tnp_Tn3"/>
    <property type="match status" value="1"/>
</dbReference>
<feature type="domain" description="Tn3 transposase DDE" evidence="1">
    <location>
        <begin position="2"/>
        <end position="66"/>
    </location>
</feature>
<comment type="caution">
    <text evidence="2">The sequence shown here is derived from an EMBL/GenBank/DDBJ whole genome shotgun (WGS) entry which is preliminary data.</text>
</comment>
<dbReference type="Proteomes" id="UP001476950">
    <property type="component" value="Unassembled WGS sequence"/>
</dbReference>
<dbReference type="EMBL" id="JAMPLM010000061">
    <property type="protein sequence ID" value="MEP1062323.1"/>
    <property type="molecule type" value="Genomic_DNA"/>
</dbReference>
<proteinExistence type="predicted"/>
<name>A0ABV0KTE7_9CYAN</name>
<reference evidence="2 3" key="1">
    <citation type="submission" date="2022-04" db="EMBL/GenBank/DDBJ databases">
        <title>Positive selection, recombination, and allopatry shape intraspecific diversity of widespread and dominant cyanobacteria.</title>
        <authorList>
            <person name="Wei J."/>
            <person name="Shu W."/>
            <person name="Hu C."/>
        </authorList>
    </citation>
    <scope>NUCLEOTIDE SEQUENCE [LARGE SCALE GENOMIC DNA]</scope>
    <source>
        <strain evidence="2 3">AS-A4</strain>
    </source>
</reference>
<protein>
    <submittedName>
        <fullName evidence="2">Transposase</fullName>
    </submittedName>
</protein>
<evidence type="ECO:0000313" key="2">
    <source>
        <dbReference type="EMBL" id="MEP1062323.1"/>
    </source>
</evidence>
<gene>
    <name evidence="2" type="ORF">NDI38_28525</name>
</gene>